<dbReference type="SUPFAM" id="SSF53383">
    <property type="entry name" value="PLP-dependent transferases"/>
    <property type="match status" value="1"/>
</dbReference>
<evidence type="ECO:0000256" key="4">
    <source>
        <dbReference type="ARBA" id="ARBA00004496"/>
    </source>
</evidence>
<evidence type="ECO:0000313" key="22">
    <source>
        <dbReference type="EMBL" id="CAE8615156.1"/>
    </source>
</evidence>
<dbReference type="InterPro" id="IPR039429">
    <property type="entry name" value="SHMT-like_dom"/>
</dbReference>
<evidence type="ECO:0000256" key="1">
    <source>
        <dbReference type="ARBA" id="ARBA00001933"/>
    </source>
</evidence>
<dbReference type="InterPro" id="IPR000626">
    <property type="entry name" value="Ubiquitin-like_dom"/>
</dbReference>
<dbReference type="GO" id="GO:0005840">
    <property type="term" value="C:ribosome"/>
    <property type="evidence" value="ECO:0007669"/>
    <property type="project" value="UniProtKB-KW"/>
</dbReference>
<organism evidence="22 23">
    <name type="scientific">Polarella glacialis</name>
    <name type="common">Dinoflagellate</name>
    <dbReference type="NCBI Taxonomy" id="89957"/>
    <lineage>
        <taxon>Eukaryota</taxon>
        <taxon>Sar</taxon>
        <taxon>Alveolata</taxon>
        <taxon>Dinophyceae</taxon>
        <taxon>Suessiales</taxon>
        <taxon>Suessiaceae</taxon>
        <taxon>Polarella</taxon>
    </lineage>
</organism>
<evidence type="ECO:0000256" key="14">
    <source>
        <dbReference type="ARBA" id="ARBA00022898"/>
    </source>
</evidence>
<dbReference type="InterPro" id="IPR001975">
    <property type="entry name" value="Ribosomal_eL40_dom"/>
</dbReference>
<comment type="subcellular location">
    <subcellularLocation>
        <location evidence="4">Cytoplasm</location>
    </subcellularLocation>
    <subcellularLocation>
        <location evidence="3">Nucleus</location>
    </subcellularLocation>
</comment>
<dbReference type="GO" id="GO:0003735">
    <property type="term" value="F:structural constituent of ribosome"/>
    <property type="evidence" value="ECO:0007669"/>
    <property type="project" value="InterPro"/>
</dbReference>
<dbReference type="GO" id="GO:0005634">
    <property type="term" value="C:nucleus"/>
    <property type="evidence" value="ECO:0007669"/>
    <property type="project" value="UniProtKB-SubCell"/>
</dbReference>
<feature type="domain" description="Ubiquitin-like" evidence="21">
    <location>
        <begin position="1712"/>
        <end position="1783"/>
    </location>
</feature>
<dbReference type="SUPFAM" id="SSF54236">
    <property type="entry name" value="Ubiquitin-like"/>
    <property type="match status" value="1"/>
</dbReference>
<keyword evidence="23" id="KW-1185">Reference proteome</keyword>
<evidence type="ECO:0000256" key="10">
    <source>
        <dbReference type="ARBA" id="ARBA00022490"/>
    </source>
</evidence>
<name>A0A813FS86_POLGL</name>
<dbReference type="NCBIfam" id="NF000586">
    <property type="entry name" value="PRK00011.1"/>
    <property type="match status" value="1"/>
</dbReference>
<dbReference type="EC" id="2.1.2.1" evidence="19"/>
<dbReference type="InterPro" id="IPR049943">
    <property type="entry name" value="Ser_HO-MeTrfase-like"/>
</dbReference>
<dbReference type="GO" id="GO:1990904">
    <property type="term" value="C:ribonucleoprotein complex"/>
    <property type="evidence" value="ECO:0007669"/>
    <property type="project" value="UniProtKB-KW"/>
</dbReference>
<feature type="chain" id="PRO_5032593835" description="Serine hydroxymethyltransferase" evidence="20">
    <location>
        <begin position="36"/>
        <end position="1835"/>
    </location>
</feature>
<dbReference type="InterPro" id="IPR038587">
    <property type="entry name" value="Ribosomal_eL40_sf"/>
</dbReference>
<dbReference type="Gene3D" id="2.130.10.30">
    <property type="entry name" value="Regulator of chromosome condensation 1/beta-lactamase-inhibitor protein II"/>
    <property type="match status" value="2"/>
</dbReference>
<dbReference type="SUPFAM" id="SSF50985">
    <property type="entry name" value="RCC1/BLIP-II"/>
    <property type="match status" value="2"/>
</dbReference>
<keyword evidence="10" id="KW-0963">Cytoplasm</keyword>
<evidence type="ECO:0000256" key="5">
    <source>
        <dbReference type="ARBA" id="ARBA00004777"/>
    </source>
</evidence>
<dbReference type="PROSITE" id="PS00096">
    <property type="entry name" value="SHMT"/>
    <property type="match status" value="1"/>
</dbReference>
<evidence type="ECO:0000256" key="9">
    <source>
        <dbReference type="ARBA" id="ARBA00010570"/>
    </source>
</evidence>
<dbReference type="Gene3D" id="3.40.640.10">
    <property type="entry name" value="Type I PLP-dependent aspartate aminotransferase-like (Major domain)"/>
    <property type="match status" value="1"/>
</dbReference>
<comment type="pathway">
    <text evidence="5 19">One-carbon metabolism; tetrahydrofolate interconversion.</text>
</comment>
<dbReference type="InterPro" id="IPR001085">
    <property type="entry name" value="Ser_HO-MeTrfase"/>
</dbReference>
<evidence type="ECO:0000313" key="23">
    <source>
        <dbReference type="Proteomes" id="UP000654075"/>
    </source>
</evidence>
<comment type="subunit">
    <text evidence="18">Part of the 60S ribosomal subunit.</text>
</comment>
<dbReference type="GO" id="GO:0005739">
    <property type="term" value="C:mitochondrion"/>
    <property type="evidence" value="ECO:0007669"/>
    <property type="project" value="TreeGrafter"/>
</dbReference>
<dbReference type="Pfam" id="PF00464">
    <property type="entry name" value="SHMT"/>
    <property type="match status" value="1"/>
</dbReference>
<dbReference type="InterPro" id="IPR019798">
    <property type="entry name" value="Ser_HO-MeTrfase_PLP_BS"/>
</dbReference>
<keyword evidence="13 19" id="KW-0808">Transferase</keyword>
<dbReference type="CDD" id="cd00378">
    <property type="entry name" value="SHMT"/>
    <property type="match status" value="1"/>
</dbReference>
<dbReference type="CDD" id="cd01803">
    <property type="entry name" value="Ubl_ubiquitin"/>
    <property type="match status" value="1"/>
</dbReference>
<dbReference type="Gene3D" id="3.90.1150.10">
    <property type="entry name" value="Aspartate Aminotransferase, domain 1"/>
    <property type="match status" value="1"/>
</dbReference>
<dbReference type="GO" id="GO:0004372">
    <property type="term" value="F:glycine hydroxymethyltransferase activity"/>
    <property type="evidence" value="ECO:0007669"/>
    <property type="project" value="UniProtKB-EC"/>
</dbReference>
<evidence type="ECO:0000256" key="7">
    <source>
        <dbReference type="ARBA" id="ARBA00008373"/>
    </source>
</evidence>
<dbReference type="InterPro" id="IPR015424">
    <property type="entry name" value="PyrdxlP-dep_Trfase"/>
</dbReference>
<dbReference type="Gene3D" id="4.10.1060.50">
    <property type="match status" value="1"/>
</dbReference>
<comment type="function">
    <text evidence="19">Interconversion of serine and glycine.</text>
</comment>
<dbReference type="InterPro" id="IPR015422">
    <property type="entry name" value="PyrdxlP-dep_Trfase_small"/>
</dbReference>
<dbReference type="GO" id="GO:0019264">
    <property type="term" value="P:glycine biosynthetic process from serine"/>
    <property type="evidence" value="ECO:0007669"/>
    <property type="project" value="InterPro"/>
</dbReference>
<dbReference type="PRINTS" id="PR00348">
    <property type="entry name" value="UBIQUITIN"/>
</dbReference>
<evidence type="ECO:0000256" key="8">
    <source>
        <dbReference type="ARBA" id="ARBA00008430"/>
    </source>
</evidence>
<dbReference type="InterPro" id="IPR019956">
    <property type="entry name" value="Ubiquitin_dom"/>
</dbReference>
<dbReference type="PANTHER" id="PTHR11680:SF28">
    <property type="entry name" value="SERINE HYDROXYMETHYLTRANSFERASE, MITOCHONDRIAL"/>
    <property type="match status" value="1"/>
</dbReference>
<dbReference type="PANTHER" id="PTHR11680">
    <property type="entry name" value="SERINE HYDROXYMETHYLTRANSFERASE"/>
    <property type="match status" value="1"/>
</dbReference>
<evidence type="ECO:0000256" key="11">
    <source>
        <dbReference type="ARBA" id="ARBA00022499"/>
    </source>
</evidence>
<gene>
    <name evidence="22" type="ORF">PGLA1383_LOCUS32871</name>
</gene>
<dbReference type="InterPro" id="IPR015421">
    <property type="entry name" value="PyrdxlP-dep_Trfase_major"/>
</dbReference>
<comment type="similarity">
    <text evidence="7">In the N-terminal section; belongs to the ubiquitin family.</text>
</comment>
<dbReference type="EMBL" id="CAJNNV010025572">
    <property type="protein sequence ID" value="CAE8615156.1"/>
    <property type="molecule type" value="Genomic_DNA"/>
</dbReference>
<dbReference type="InterPro" id="IPR011332">
    <property type="entry name" value="Ribosomal_zn-bd"/>
</dbReference>
<evidence type="ECO:0000256" key="3">
    <source>
        <dbReference type="ARBA" id="ARBA00004123"/>
    </source>
</evidence>
<evidence type="ECO:0000256" key="16">
    <source>
        <dbReference type="ARBA" id="ARBA00023242"/>
    </source>
</evidence>
<dbReference type="FunFam" id="3.10.20.90:FF:000009">
    <property type="entry name" value="Ubiquitin-60S ribosomal protein"/>
    <property type="match status" value="1"/>
</dbReference>
<dbReference type="GO" id="GO:0035999">
    <property type="term" value="P:tetrahydrofolate interconversion"/>
    <property type="evidence" value="ECO:0007669"/>
    <property type="project" value="UniProtKB-UniPathway"/>
</dbReference>
<evidence type="ECO:0000256" key="15">
    <source>
        <dbReference type="ARBA" id="ARBA00022980"/>
    </source>
</evidence>
<dbReference type="Pfam" id="PF03016">
    <property type="entry name" value="Exostosin_GT47"/>
    <property type="match status" value="1"/>
</dbReference>
<keyword evidence="11" id="KW-1017">Isopeptide bond</keyword>
<evidence type="ECO:0000256" key="17">
    <source>
        <dbReference type="ARBA" id="ARBA00023274"/>
    </source>
</evidence>
<dbReference type="InterPro" id="IPR019954">
    <property type="entry name" value="Ubiquitin_CS"/>
</dbReference>
<dbReference type="GO" id="GO:0006412">
    <property type="term" value="P:translation"/>
    <property type="evidence" value="ECO:0007669"/>
    <property type="project" value="InterPro"/>
</dbReference>
<dbReference type="PROSITE" id="PS50053">
    <property type="entry name" value="UBIQUITIN_2"/>
    <property type="match status" value="1"/>
</dbReference>
<evidence type="ECO:0000256" key="19">
    <source>
        <dbReference type="RuleBase" id="RU000585"/>
    </source>
</evidence>
<comment type="catalytic activity">
    <reaction evidence="19">
        <text>(6R)-5,10-methylene-5,6,7,8-tetrahydrofolate + glycine + H2O = (6S)-5,6,7,8-tetrahydrofolate + L-serine</text>
        <dbReference type="Rhea" id="RHEA:15481"/>
        <dbReference type="ChEBI" id="CHEBI:15377"/>
        <dbReference type="ChEBI" id="CHEBI:15636"/>
        <dbReference type="ChEBI" id="CHEBI:33384"/>
        <dbReference type="ChEBI" id="CHEBI:57305"/>
        <dbReference type="ChEBI" id="CHEBI:57453"/>
        <dbReference type="EC" id="2.1.2.1"/>
    </reaction>
</comment>
<comment type="cofactor">
    <cofactor evidence="1 19">
        <name>pyridoxal 5'-phosphate</name>
        <dbReference type="ChEBI" id="CHEBI:597326"/>
    </cofactor>
</comment>
<dbReference type="HAMAP" id="MF_00051">
    <property type="entry name" value="SHMT"/>
    <property type="match status" value="1"/>
</dbReference>
<dbReference type="FunFam" id="4.10.1060.50:FF:000001">
    <property type="entry name" value="ubiquitin-60S ribosomal protein L40"/>
    <property type="match status" value="1"/>
</dbReference>
<feature type="signal peptide" evidence="20">
    <location>
        <begin position="1"/>
        <end position="35"/>
    </location>
</feature>
<keyword evidence="15" id="KW-0689">Ribosomal protein</keyword>
<comment type="similarity">
    <text evidence="9">In the C-terminal section; belongs to the eukaryotic ribosomal protein eL40 family.</text>
</comment>
<dbReference type="Pfam" id="PF01020">
    <property type="entry name" value="Ribosomal_L40e"/>
    <property type="match status" value="1"/>
</dbReference>
<dbReference type="SMART" id="SM01377">
    <property type="entry name" value="Ribosomal_L40e"/>
    <property type="match status" value="1"/>
</dbReference>
<keyword evidence="17" id="KW-0687">Ribonucleoprotein</keyword>
<keyword evidence="20" id="KW-0732">Signal</keyword>
<evidence type="ECO:0000256" key="6">
    <source>
        <dbReference type="ARBA" id="ARBA00006376"/>
    </source>
</evidence>
<proteinExistence type="inferred from homology"/>
<evidence type="ECO:0000256" key="20">
    <source>
        <dbReference type="SAM" id="SignalP"/>
    </source>
</evidence>
<accession>A0A813FS86</accession>
<dbReference type="InterPro" id="IPR029071">
    <property type="entry name" value="Ubiquitin-like_domsf"/>
</dbReference>
<comment type="similarity">
    <text evidence="6 19">Belongs to the SHMT family.</text>
</comment>
<comment type="function">
    <text evidence="2">Component of the 60S subunit of the ribosome.</text>
</comment>
<dbReference type="UniPathway" id="UPA00193"/>
<dbReference type="SMART" id="SM00213">
    <property type="entry name" value="UBQ"/>
    <property type="match status" value="1"/>
</dbReference>
<evidence type="ECO:0000256" key="18">
    <source>
        <dbReference type="ARBA" id="ARBA00035124"/>
    </source>
</evidence>
<evidence type="ECO:0000256" key="2">
    <source>
        <dbReference type="ARBA" id="ARBA00002241"/>
    </source>
</evidence>
<dbReference type="InterPro" id="IPR009091">
    <property type="entry name" value="RCC1/BLIP-II"/>
</dbReference>
<comment type="similarity">
    <text evidence="8">Belongs to the ubiquitin family.</text>
</comment>
<comment type="caution">
    <text evidence="22">The sequence shown here is derived from an EMBL/GenBank/DDBJ whole genome shotgun (WGS) entry which is preliminary data.</text>
</comment>
<keyword evidence="14 19" id="KW-0663">Pyridoxal phosphate</keyword>
<keyword evidence="16" id="KW-0539">Nucleus</keyword>
<evidence type="ECO:0000256" key="12">
    <source>
        <dbReference type="ARBA" id="ARBA00022563"/>
    </source>
</evidence>
<dbReference type="Pfam" id="PF00240">
    <property type="entry name" value="ubiquitin"/>
    <property type="match status" value="1"/>
</dbReference>
<dbReference type="GO" id="GO:0030170">
    <property type="term" value="F:pyridoxal phosphate binding"/>
    <property type="evidence" value="ECO:0007669"/>
    <property type="project" value="InterPro"/>
</dbReference>
<sequence length="1835" mass="200677">MAFFLSLQPQRWQPLCRRRCFFLACAAHLLVLGFGAEQSAEGDAFSTALFTDPNCAASARWSEWREQLQGSRSDAILAGQRILGDLAELGNGDFMAAMLDPKEPCLLGATALMYLQVLANWHGGRFLQALSSFAALHDQLLTYMHPDFYEKNGWASLRDVDIRTTKGELLYNIRKFRALAGEQLFGRRSPPEDPGEQTNLELFVSHLRRQQEQWAQRRTARPDASEQVFDSELVPAWEVSPTMALAGFEPVAEVGVQESHFRARRFPQFYVYDELDVEELGVLSQGSAFCHNRQWGMDVSFHDFFRASPFRTMDPSQADFFFVPAYAICLQVAGILELGDLEKVFEAVVQKLPYFARAQGRDHIFPLHYVDLFPGWRKLAPLSIFLTPETEVGWEQSLADFQVDQFAHPPFDSFKDVAVPPFMKLSHVLELNGASKPLQERSVLAAFAGKLWSDVQEAYDVRSRVKQNLGSKPGVVVVAADSMRELLPAQAMARLMGDARFCLIPRGRAAWSVRFFEALWAGCVPVLLSDHYEIPFEALFDVSEFVIKWPVARIDDSLYEYLQSVPLSTLEAYVAAARRVRCWFLYPPPEVSWLGGGESRKDLVEVERKLCPNLSSSRNALQAILEQFVRKRRISKSAMGTRFYWPDPTGKTDSTGQPLVRNSNSHLRYSRGAFILQAHTQEVHRLTRMRAAAEMFGASVRVSFHYSRVLSPQSDLASLCQSFGHLTVVWMSGTGQTQMLSYAFAAVRSDGSVVTWGNARKGGDSSHVEHRLQEGVVQVVGNGRAFAAVKSDGSVITWGDADEGGDSSHVEHRLQEGVVQVVGNSEAFAAVKSDGSVVTWGNAAYGGDSSHVEHRLQEGVAQVVGSGRAFAAVRSDGSVITWGDAAFGGDSSQVEHRLQEGVEQVVGSVRAFAAVRSDGSVITWGEATYGGDSSRVEHRLQESVVQVVGTMRAFAAVKSDGSVITWGDADEGGDSSGVEHRLQEGVVQVVGNGLAFAAVKSDGSVVTWGDSTYGGDSSHVEHRLQEGVAQVVGSGRAFAAVRSDGSVITWGNDFDGGDSSSVEHRLQEGVVQVVGSVRAFAAVKSDGSVITWGNARKGGDSSQVEHRLQEGVEQVVGNGRAFAAVKSDGSVITWGDADEGGDSSGVEHRLQEGLESICKGMAGDNCTEPSFPVCFEAKPTMQSALSAMRRASCVAVSGSRLARRGITVEAMRLNSPLKEVDPEIYGIIEGEKGRQKRCVNLIASENFAPLAVLEAVGSVMVNKYSEGYPGARYYGGNEFIDKAESLCMERALKAVRVDDKEWGVNVQSLSGSPANFQVYTALCEVHDRIMGLDLPHGGHLSHGYQTDTKKISSVSKYFESIPYRLDEETGLIDYDDCEKLSEKFAMRIRPKILIAGTSMREIADKCGAYLMADMAHISGLVVGGVVPSPFDYADVVTTTTHKSLRGPRGAMIFFRKGQKGVDKKGSPIMWDLEKKINEAVFPGLQGGPHNQSITALAVALKLGTTPEFHSYQTQVLKNAQALGESLKGQGFDLVSGGTDNHLCLMNLRPKGVNGSKSEFVCEAASIVLNKNTIPGDKSAMTPNGLRVGAPAMTSRGLVEADFKKIGEFIGTAVDIAAEVQQQSGPKLVDFKRLVTESPPGRLLELKSEVEAFASAFPTVGSWRAGFSADSIPDQPDIELNRPAAMQIFVKSSVKPKTMLHRVSLFAGSCRQVKTLTGKTITLDVEASDTIDNVKAKIQDKEGIPPDQQRLIFAGKQLEDGRTLSDYNIQKESTLHLVLRLRGGVIEPSLAVLARKFNCEKMVCRKCYARLHARAVNCRKKKCGHTNQLRPKKKLK</sequence>
<dbReference type="SUPFAM" id="SSF57829">
    <property type="entry name" value="Zn-binding ribosomal proteins"/>
    <property type="match status" value="1"/>
</dbReference>
<dbReference type="PROSITE" id="PS00299">
    <property type="entry name" value="UBIQUITIN_1"/>
    <property type="match status" value="1"/>
</dbReference>
<protein>
    <recommendedName>
        <fullName evidence="19">Serine hydroxymethyltransferase</fullName>
        <ecNumber evidence="19">2.1.2.1</ecNumber>
    </recommendedName>
</protein>
<evidence type="ECO:0000256" key="13">
    <source>
        <dbReference type="ARBA" id="ARBA00022679"/>
    </source>
</evidence>
<dbReference type="Gene3D" id="3.10.20.90">
    <property type="entry name" value="Phosphatidylinositol 3-kinase Catalytic Subunit, Chain A, domain 1"/>
    <property type="match status" value="1"/>
</dbReference>
<keyword evidence="12 19" id="KW-0554">One-carbon metabolism</keyword>
<dbReference type="InterPro" id="IPR040911">
    <property type="entry name" value="Exostosin_GT47"/>
</dbReference>
<dbReference type="Proteomes" id="UP000654075">
    <property type="component" value="Unassembled WGS sequence"/>
</dbReference>
<evidence type="ECO:0000259" key="21">
    <source>
        <dbReference type="PROSITE" id="PS50053"/>
    </source>
</evidence>
<reference evidence="22" key="1">
    <citation type="submission" date="2021-02" db="EMBL/GenBank/DDBJ databases">
        <authorList>
            <person name="Dougan E. K."/>
            <person name="Rhodes N."/>
            <person name="Thang M."/>
            <person name="Chan C."/>
        </authorList>
    </citation>
    <scope>NUCLEOTIDE SEQUENCE</scope>
</reference>